<dbReference type="RefSeq" id="WP_046781367.1">
    <property type="nucleotide sequence ID" value="NZ_LAVW01000126.1"/>
</dbReference>
<evidence type="ECO:0000256" key="1">
    <source>
        <dbReference type="ARBA" id="ARBA00023125"/>
    </source>
</evidence>
<keyword evidence="1" id="KW-0238">DNA-binding</keyword>
<feature type="domain" description="HTH merR-type" evidence="2">
    <location>
        <begin position="1"/>
        <end position="70"/>
    </location>
</feature>
<evidence type="ECO:0000313" key="3">
    <source>
        <dbReference type="EMBL" id="KKW72210.1"/>
    </source>
</evidence>
<proteinExistence type="predicted"/>
<dbReference type="InterPro" id="IPR000551">
    <property type="entry name" value="MerR-type_HTH_dom"/>
</dbReference>
<dbReference type="PANTHER" id="PTHR30204:SF82">
    <property type="entry name" value="TRANSCRIPTIONAL REGULATOR, MERR FAMILY"/>
    <property type="match status" value="1"/>
</dbReference>
<evidence type="ECO:0000313" key="4">
    <source>
        <dbReference type="Proteomes" id="UP000034513"/>
    </source>
</evidence>
<dbReference type="Proteomes" id="UP000034513">
    <property type="component" value="Unassembled WGS sequence"/>
</dbReference>
<dbReference type="SUPFAM" id="SSF46955">
    <property type="entry name" value="Putative DNA-binding domain"/>
    <property type="match status" value="1"/>
</dbReference>
<dbReference type="InterPro" id="IPR009061">
    <property type="entry name" value="DNA-bd_dom_put_sf"/>
</dbReference>
<dbReference type="InterPro" id="IPR047057">
    <property type="entry name" value="MerR_fam"/>
</dbReference>
<reference evidence="3 4" key="1">
    <citation type="submission" date="2015-04" db="EMBL/GenBank/DDBJ databases">
        <title>Evaluation of non-dairy Lactococcus lactis with potential dairy applications reveals extensive phenotype-genotype disparity.</title>
        <authorList>
            <person name="Cavanagh D."/>
            <person name="Casey A."/>
            <person name="Altermann E."/>
            <person name="Cotter P."/>
            <person name="Fitzgerald G.F."/>
            <person name="McAuliffe O."/>
        </authorList>
    </citation>
    <scope>NUCLEOTIDE SEQUENCE [LARGE SCALE GENOMIC DNA]</scope>
    <source>
        <strain evidence="3 4">DPC6856</strain>
    </source>
</reference>
<sequence>MYTMKEVCDLCDMTYDTLKFYCNKGLIPNVKRDKNNYRVFSKHDVDWINSLSCLKQCGMSIIEMQQYLEYCLKGQDTINERKIMLAKKKQELLAKLKTVENSIEYIDNKQKFYNDVLNGTIRYESNLKMTLSQVFRVTNVEF</sequence>
<organism evidence="3 4">
    <name type="scientific">Lactococcus lactis subsp. cremoris</name>
    <name type="common">Streptococcus cremoris</name>
    <dbReference type="NCBI Taxonomy" id="1359"/>
    <lineage>
        <taxon>Bacteria</taxon>
        <taxon>Bacillati</taxon>
        <taxon>Bacillota</taxon>
        <taxon>Bacilli</taxon>
        <taxon>Lactobacillales</taxon>
        <taxon>Streptococcaceae</taxon>
        <taxon>Lactococcus</taxon>
    </lineage>
</organism>
<protein>
    <submittedName>
        <fullName evidence="3">Zn(II)-responsive transcriptional regulator, zntR</fullName>
    </submittedName>
</protein>
<dbReference type="EMBL" id="LAVW01000126">
    <property type="protein sequence ID" value="KKW72210.1"/>
    <property type="molecule type" value="Genomic_DNA"/>
</dbReference>
<dbReference type="SMART" id="SM00422">
    <property type="entry name" value="HTH_MERR"/>
    <property type="match status" value="1"/>
</dbReference>
<gene>
    <name evidence="3" type="ORF">VN93_1456</name>
</gene>
<keyword evidence="4" id="KW-1185">Reference proteome</keyword>
<name>A0ABR5EG60_LACLC</name>
<dbReference type="Pfam" id="PF13411">
    <property type="entry name" value="MerR_1"/>
    <property type="match status" value="1"/>
</dbReference>
<dbReference type="CDD" id="cd01109">
    <property type="entry name" value="HTH_YyaN"/>
    <property type="match status" value="1"/>
</dbReference>
<dbReference type="Gene3D" id="1.10.1660.10">
    <property type="match status" value="1"/>
</dbReference>
<accession>A0ABR5EG60</accession>
<comment type="caution">
    <text evidence="3">The sequence shown here is derived from an EMBL/GenBank/DDBJ whole genome shotgun (WGS) entry which is preliminary data.</text>
</comment>
<dbReference type="PROSITE" id="PS50937">
    <property type="entry name" value="HTH_MERR_2"/>
    <property type="match status" value="1"/>
</dbReference>
<evidence type="ECO:0000259" key="2">
    <source>
        <dbReference type="PROSITE" id="PS50937"/>
    </source>
</evidence>
<dbReference type="PANTHER" id="PTHR30204">
    <property type="entry name" value="REDOX-CYCLING DRUG-SENSING TRANSCRIPTIONAL ACTIVATOR SOXR"/>
    <property type="match status" value="1"/>
</dbReference>